<name>A0AAV3R3P4_LITER</name>
<evidence type="ECO:0000313" key="1">
    <source>
        <dbReference type="EMBL" id="GAA0170588.1"/>
    </source>
</evidence>
<comment type="caution">
    <text evidence="1">The sequence shown here is derived from an EMBL/GenBank/DDBJ whole genome shotgun (WGS) entry which is preliminary data.</text>
</comment>
<proteinExistence type="predicted"/>
<sequence length="159" mass="18970">MSPFSSMSSFQSDLINYVLHESLSNFIEWQRHLRKVKYYDVKPDLIYAQLRLFFMERLKGHRNKMFHDLINMKVGENHVTEMMRIIELLRYSGIPIFPEQSLNIIIRTLPRKMHDSIVGYDKDETEKAISLIHEMISEHEEKLLENSTPAVLVTNFKWK</sequence>
<reference evidence="1 2" key="1">
    <citation type="submission" date="2024-01" db="EMBL/GenBank/DDBJ databases">
        <title>The complete chloroplast genome sequence of Lithospermum erythrorhizon: insights into the phylogenetic relationship among Boraginaceae species and the maternal lineages of purple gromwells.</title>
        <authorList>
            <person name="Okada T."/>
            <person name="Watanabe K."/>
        </authorList>
    </citation>
    <scope>NUCLEOTIDE SEQUENCE [LARGE SCALE GENOMIC DNA]</scope>
</reference>
<evidence type="ECO:0000313" key="2">
    <source>
        <dbReference type="Proteomes" id="UP001454036"/>
    </source>
</evidence>
<accession>A0AAV3R3P4</accession>
<dbReference type="Proteomes" id="UP001454036">
    <property type="component" value="Unassembled WGS sequence"/>
</dbReference>
<dbReference type="AlphaFoldDB" id="A0AAV3R3P4"/>
<organism evidence="1 2">
    <name type="scientific">Lithospermum erythrorhizon</name>
    <name type="common">Purple gromwell</name>
    <name type="synonym">Lithospermum officinale var. erythrorhizon</name>
    <dbReference type="NCBI Taxonomy" id="34254"/>
    <lineage>
        <taxon>Eukaryota</taxon>
        <taxon>Viridiplantae</taxon>
        <taxon>Streptophyta</taxon>
        <taxon>Embryophyta</taxon>
        <taxon>Tracheophyta</taxon>
        <taxon>Spermatophyta</taxon>
        <taxon>Magnoliopsida</taxon>
        <taxon>eudicotyledons</taxon>
        <taxon>Gunneridae</taxon>
        <taxon>Pentapetalae</taxon>
        <taxon>asterids</taxon>
        <taxon>lamiids</taxon>
        <taxon>Boraginales</taxon>
        <taxon>Boraginaceae</taxon>
        <taxon>Boraginoideae</taxon>
        <taxon>Lithospermeae</taxon>
        <taxon>Lithospermum</taxon>
    </lineage>
</organism>
<protein>
    <submittedName>
        <fullName evidence="1">Uncharacterized protein</fullName>
    </submittedName>
</protein>
<keyword evidence="2" id="KW-1185">Reference proteome</keyword>
<gene>
    <name evidence="1" type="ORF">LIER_40987</name>
</gene>
<dbReference type="EMBL" id="BAABME010024631">
    <property type="protein sequence ID" value="GAA0170588.1"/>
    <property type="molecule type" value="Genomic_DNA"/>
</dbReference>